<feature type="region of interest" description="Disordered" evidence="1">
    <location>
        <begin position="128"/>
        <end position="187"/>
    </location>
</feature>
<feature type="compositionally biased region" description="Basic and acidic residues" evidence="1">
    <location>
        <begin position="79"/>
        <end position="108"/>
    </location>
</feature>
<dbReference type="Proteomes" id="UP000187609">
    <property type="component" value="Unassembled WGS sequence"/>
</dbReference>
<evidence type="ECO:0000313" key="2">
    <source>
        <dbReference type="EMBL" id="OIT32056.1"/>
    </source>
</evidence>
<keyword evidence="3" id="KW-1185">Reference proteome</keyword>
<organism evidence="2 3">
    <name type="scientific">Nicotiana attenuata</name>
    <name type="common">Coyote tobacco</name>
    <dbReference type="NCBI Taxonomy" id="49451"/>
    <lineage>
        <taxon>Eukaryota</taxon>
        <taxon>Viridiplantae</taxon>
        <taxon>Streptophyta</taxon>
        <taxon>Embryophyta</taxon>
        <taxon>Tracheophyta</taxon>
        <taxon>Spermatophyta</taxon>
        <taxon>Magnoliopsida</taxon>
        <taxon>eudicotyledons</taxon>
        <taxon>Gunneridae</taxon>
        <taxon>Pentapetalae</taxon>
        <taxon>asterids</taxon>
        <taxon>lamiids</taxon>
        <taxon>Solanales</taxon>
        <taxon>Solanaceae</taxon>
        <taxon>Nicotianoideae</taxon>
        <taxon>Nicotianeae</taxon>
        <taxon>Nicotiana</taxon>
    </lineage>
</organism>
<dbReference type="Gramene" id="OIT32056">
    <property type="protein sequence ID" value="OIT32056"/>
    <property type="gene ID" value="A4A49_25830"/>
</dbReference>
<accession>A0A314KRU3</accession>
<feature type="region of interest" description="Disordered" evidence="1">
    <location>
        <begin position="419"/>
        <end position="456"/>
    </location>
</feature>
<comment type="caution">
    <text evidence="2">The sequence shown here is derived from an EMBL/GenBank/DDBJ whole genome shotgun (WGS) entry which is preliminary data.</text>
</comment>
<gene>
    <name evidence="2" type="ORF">A4A49_25830</name>
</gene>
<feature type="compositionally biased region" description="Polar residues" evidence="1">
    <location>
        <begin position="163"/>
        <end position="173"/>
    </location>
</feature>
<name>A0A314KRU3_NICAT</name>
<dbReference type="EMBL" id="MJEQ01001141">
    <property type="protein sequence ID" value="OIT32056.1"/>
    <property type="molecule type" value="Genomic_DNA"/>
</dbReference>
<feature type="compositionally biased region" description="Basic and acidic residues" evidence="1">
    <location>
        <begin position="253"/>
        <end position="276"/>
    </location>
</feature>
<reference evidence="2" key="1">
    <citation type="submission" date="2016-11" db="EMBL/GenBank/DDBJ databases">
        <title>The genome of Nicotiana attenuata.</title>
        <authorList>
            <person name="Xu S."/>
            <person name="Brockmoeller T."/>
            <person name="Gaquerel E."/>
            <person name="Navarro A."/>
            <person name="Kuhl H."/>
            <person name="Gase K."/>
            <person name="Ling Z."/>
            <person name="Zhou W."/>
            <person name="Kreitzer C."/>
            <person name="Stanke M."/>
            <person name="Tang H."/>
            <person name="Lyons E."/>
            <person name="Pandey P."/>
            <person name="Pandey S.P."/>
            <person name="Timmermann B."/>
            <person name="Baldwin I.T."/>
        </authorList>
    </citation>
    <scope>NUCLEOTIDE SEQUENCE [LARGE SCALE GENOMIC DNA]</scope>
    <source>
        <strain evidence="2">UT</strain>
    </source>
</reference>
<proteinExistence type="predicted"/>
<sequence>MHVISINLKLVEFLHGEPMVKWKKAEGDDQGKEKAEVVRSDAIGTNANTSKVSSSVKVLGKPIPNLAKQEWIQRRNNRYQRDKSGHIIEAPSEKDGDKLKGKAKEDGVSNKNAFDILEVDESGNTILRITKGKGEENNNEKRQDQGKDQSKKGKEKEKLKNFENPNPISSGSRASGKVGIIKPKGEGINQLQDLVRVKKEAVEKVLEKEKSGNQSPTSTGKGTKAAMKGVGDGITNIVDGSVPSHTTNGDNEDMGRERTVDWVARRGSSKEARKQDGSAQSSPSKKKGNRTVNPSKTKEVLAFDDGVPVYAVEKGPNEDDNMKTATVNPRLGSVHEIQFKLMKAVVSSMEHSKGNEQAKYKFEQAIVPRSAGELEAVPIASEPGTDQIMQLQLNVHLKTPLQHLHDIITHNVAPVEEDILRQNSLEEEEDDESTTTNFKQVAREADLSPTASAKGR</sequence>
<feature type="compositionally biased region" description="Polar residues" evidence="1">
    <location>
        <begin position="212"/>
        <end position="221"/>
    </location>
</feature>
<feature type="region of interest" description="Disordered" evidence="1">
    <location>
        <begin position="77"/>
        <end position="111"/>
    </location>
</feature>
<evidence type="ECO:0000313" key="3">
    <source>
        <dbReference type="Proteomes" id="UP000187609"/>
    </source>
</evidence>
<evidence type="ECO:0000256" key="1">
    <source>
        <dbReference type="SAM" id="MobiDB-lite"/>
    </source>
</evidence>
<protein>
    <submittedName>
        <fullName evidence="2">Uncharacterized protein</fullName>
    </submittedName>
</protein>
<feature type="compositionally biased region" description="Basic and acidic residues" evidence="1">
    <location>
        <begin position="132"/>
        <end position="161"/>
    </location>
</feature>
<feature type="region of interest" description="Disordered" evidence="1">
    <location>
        <begin position="205"/>
        <end position="296"/>
    </location>
</feature>
<dbReference type="AlphaFoldDB" id="A0A314KRU3"/>